<dbReference type="Pfam" id="PF14534">
    <property type="entry name" value="DUF4440"/>
    <property type="match status" value="1"/>
</dbReference>
<keyword evidence="4" id="KW-1185">Reference proteome</keyword>
<dbReference type="PANTHER" id="PTHR31664:SF4">
    <property type="entry name" value="DUF4440 DOMAIN-CONTAINING PROTEIN"/>
    <property type="match status" value="1"/>
</dbReference>
<dbReference type="InterPro" id="IPR027843">
    <property type="entry name" value="DUF4440"/>
</dbReference>
<dbReference type="Proteomes" id="UP001432027">
    <property type="component" value="Unassembled WGS sequence"/>
</dbReference>
<sequence>VCRLAMLGKTLLIATLAVGAIALEDLEEDRCRGPQCANRPTCEVGRLSCNEGRAIVAELSRKINLYFGAGDHEAIAELYSEDCVIVDKQTASAQFGKAGVIATNSALAKNQSMTWTTTNMVIDRAHSHFVLSGNGALYVQADNATYSGTFKQVLQQYGSEWLLIYELFDLV</sequence>
<feature type="non-terminal residue" evidence="3">
    <location>
        <position position="1"/>
    </location>
</feature>
<protein>
    <recommendedName>
        <fullName evidence="2">DUF4440 domain-containing protein</fullName>
    </recommendedName>
</protein>
<comment type="caution">
    <text evidence="3">The sequence shown here is derived from an EMBL/GenBank/DDBJ whole genome shotgun (WGS) entry which is preliminary data.</text>
</comment>
<dbReference type="InterPro" id="IPR032710">
    <property type="entry name" value="NTF2-like_dom_sf"/>
</dbReference>
<reference evidence="3" key="1">
    <citation type="submission" date="2023-10" db="EMBL/GenBank/DDBJ databases">
        <title>Genome assembly of Pristionchus species.</title>
        <authorList>
            <person name="Yoshida K."/>
            <person name="Sommer R.J."/>
        </authorList>
    </citation>
    <scope>NUCLEOTIDE SEQUENCE</scope>
    <source>
        <strain evidence="3">RS0144</strain>
    </source>
</reference>
<evidence type="ECO:0000313" key="3">
    <source>
        <dbReference type="EMBL" id="GMS90649.1"/>
    </source>
</evidence>
<dbReference type="AlphaFoldDB" id="A0AAV5T5R6"/>
<feature type="chain" id="PRO_5044000232" description="DUF4440 domain-containing protein" evidence="1">
    <location>
        <begin position="23"/>
        <end position="171"/>
    </location>
</feature>
<keyword evidence="1" id="KW-0732">Signal</keyword>
<evidence type="ECO:0000313" key="4">
    <source>
        <dbReference type="Proteomes" id="UP001432027"/>
    </source>
</evidence>
<feature type="domain" description="DUF4440" evidence="2">
    <location>
        <begin position="57"/>
        <end position="163"/>
    </location>
</feature>
<gene>
    <name evidence="3" type="ORF">PENTCL1PPCAC_12824</name>
</gene>
<evidence type="ECO:0000259" key="2">
    <source>
        <dbReference type="Pfam" id="PF14534"/>
    </source>
</evidence>
<dbReference type="SUPFAM" id="SSF54427">
    <property type="entry name" value="NTF2-like"/>
    <property type="match status" value="1"/>
</dbReference>
<accession>A0AAV5T5R6</accession>
<evidence type="ECO:0000256" key="1">
    <source>
        <dbReference type="SAM" id="SignalP"/>
    </source>
</evidence>
<dbReference type="PANTHER" id="PTHR31664">
    <property type="entry name" value="PROTEIN CBG16427"/>
    <property type="match status" value="1"/>
</dbReference>
<organism evidence="3 4">
    <name type="scientific">Pristionchus entomophagus</name>
    <dbReference type="NCBI Taxonomy" id="358040"/>
    <lineage>
        <taxon>Eukaryota</taxon>
        <taxon>Metazoa</taxon>
        <taxon>Ecdysozoa</taxon>
        <taxon>Nematoda</taxon>
        <taxon>Chromadorea</taxon>
        <taxon>Rhabditida</taxon>
        <taxon>Rhabditina</taxon>
        <taxon>Diplogasteromorpha</taxon>
        <taxon>Diplogasteroidea</taxon>
        <taxon>Neodiplogasteridae</taxon>
        <taxon>Pristionchus</taxon>
    </lineage>
</organism>
<name>A0AAV5T5R6_9BILA</name>
<feature type="signal peptide" evidence="1">
    <location>
        <begin position="1"/>
        <end position="22"/>
    </location>
</feature>
<dbReference type="EMBL" id="BTSX01000003">
    <property type="protein sequence ID" value="GMS90649.1"/>
    <property type="molecule type" value="Genomic_DNA"/>
</dbReference>
<proteinExistence type="predicted"/>
<dbReference type="Gene3D" id="3.10.450.50">
    <property type="match status" value="1"/>
</dbReference>